<dbReference type="Proteomes" id="UP000366051">
    <property type="component" value="Chromosome"/>
</dbReference>
<keyword evidence="2" id="KW-1185">Reference proteome</keyword>
<sequence length="42" mass="4380">MTLGDDLVTLGSGSGALENDKKRTLSCPPPCVITYFFGGCKS</sequence>
<evidence type="ECO:0000313" key="1">
    <source>
        <dbReference type="EMBL" id="QGG46617.1"/>
    </source>
</evidence>
<name>A0A5Q2MWF4_9FIRM</name>
<proteinExistence type="predicted"/>
<dbReference type="AlphaFoldDB" id="A0A5Q2MWF4"/>
<dbReference type="EMBL" id="CP045875">
    <property type="protein sequence ID" value="QGG46617.1"/>
    <property type="molecule type" value="Genomic_DNA"/>
</dbReference>
<organism evidence="1 2">
    <name type="scientific">Heliorestis convoluta</name>
    <dbReference type="NCBI Taxonomy" id="356322"/>
    <lineage>
        <taxon>Bacteria</taxon>
        <taxon>Bacillati</taxon>
        <taxon>Bacillota</taxon>
        <taxon>Clostridia</taxon>
        <taxon>Eubacteriales</taxon>
        <taxon>Heliobacteriaceae</taxon>
        <taxon>Heliorestis</taxon>
    </lineage>
</organism>
<accession>A0A5Q2MWF4</accession>
<dbReference type="KEGG" id="hcv:FTV88_0438"/>
<reference evidence="2" key="1">
    <citation type="submission" date="2019-11" db="EMBL/GenBank/DDBJ databases">
        <title>Genome sequence of Heliorestis convoluta strain HH, an alkaliphilic and minimalistic phototrophic bacterium from a soda lake in Egypt.</title>
        <authorList>
            <person name="Dewey E.D."/>
            <person name="Stokes L.M."/>
            <person name="Burchell B.M."/>
            <person name="Shaffer K.N."/>
            <person name="Huntington A.M."/>
            <person name="Baker J.M."/>
            <person name="Nadendla S."/>
            <person name="Giglio M.G."/>
            <person name="Touchman J.W."/>
            <person name="Blankenship R.E."/>
            <person name="Madigan M.T."/>
            <person name="Sattley W.M."/>
        </authorList>
    </citation>
    <scope>NUCLEOTIDE SEQUENCE [LARGE SCALE GENOMIC DNA]</scope>
    <source>
        <strain evidence="2">HH</strain>
    </source>
</reference>
<gene>
    <name evidence="1" type="ORF">FTV88_0438</name>
</gene>
<protein>
    <submittedName>
        <fullName evidence="1">Uncharacterized protein</fullName>
    </submittedName>
</protein>
<evidence type="ECO:0000313" key="2">
    <source>
        <dbReference type="Proteomes" id="UP000366051"/>
    </source>
</evidence>